<dbReference type="GO" id="GO:0043021">
    <property type="term" value="F:ribonucleoprotein complex binding"/>
    <property type="evidence" value="ECO:0007669"/>
    <property type="project" value="TreeGrafter"/>
</dbReference>
<feature type="non-terminal residue" evidence="7">
    <location>
        <position position="88"/>
    </location>
</feature>
<keyword evidence="5" id="KW-0687">Ribonucleoprotein</keyword>
<dbReference type="GO" id="GO:0030295">
    <property type="term" value="F:protein kinase activator activity"/>
    <property type="evidence" value="ECO:0007669"/>
    <property type="project" value="TreeGrafter"/>
</dbReference>
<dbReference type="GO" id="GO:0006414">
    <property type="term" value="P:translational elongation"/>
    <property type="evidence" value="ECO:0007669"/>
    <property type="project" value="InterPro"/>
</dbReference>
<dbReference type="PANTHER" id="PTHR45696:SF10">
    <property type="entry name" value="LARGE RIBOSOMAL SUBUNIT PROTEIN P1"/>
    <property type="match status" value="1"/>
</dbReference>
<dbReference type="GO" id="GO:0003735">
    <property type="term" value="F:structural constituent of ribosome"/>
    <property type="evidence" value="ECO:0007669"/>
    <property type="project" value="InterPro"/>
</dbReference>
<dbReference type="InterPro" id="IPR027534">
    <property type="entry name" value="Ribosomal_P1/P2"/>
</dbReference>
<reference evidence="7 8" key="1">
    <citation type="journal article" date="2021" name="Nat. Plants">
        <title>The Taxus genome provides insights into paclitaxel biosynthesis.</title>
        <authorList>
            <person name="Xiong X."/>
            <person name="Gou J."/>
            <person name="Liao Q."/>
            <person name="Li Y."/>
            <person name="Zhou Q."/>
            <person name="Bi G."/>
            <person name="Li C."/>
            <person name="Du R."/>
            <person name="Wang X."/>
            <person name="Sun T."/>
            <person name="Guo L."/>
            <person name="Liang H."/>
            <person name="Lu P."/>
            <person name="Wu Y."/>
            <person name="Zhang Z."/>
            <person name="Ro D.K."/>
            <person name="Shang Y."/>
            <person name="Huang S."/>
            <person name="Yan J."/>
        </authorList>
    </citation>
    <scope>NUCLEOTIDE SEQUENCE [LARGE SCALE GENOMIC DNA]</scope>
    <source>
        <strain evidence="7">Ta-2019</strain>
    </source>
</reference>
<feature type="region of interest" description="Disordered" evidence="6">
    <location>
        <begin position="55"/>
        <end position="88"/>
    </location>
</feature>
<evidence type="ECO:0000313" key="8">
    <source>
        <dbReference type="Proteomes" id="UP000824469"/>
    </source>
</evidence>
<dbReference type="GO" id="GO:0002181">
    <property type="term" value="P:cytoplasmic translation"/>
    <property type="evidence" value="ECO:0007669"/>
    <property type="project" value="TreeGrafter"/>
</dbReference>
<dbReference type="InterPro" id="IPR038716">
    <property type="entry name" value="P1/P2_N_sf"/>
</dbReference>
<name>A0AA38FYM5_TAXCH</name>
<keyword evidence="4" id="KW-0689">Ribosomal protein</keyword>
<dbReference type="PANTHER" id="PTHR45696">
    <property type="entry name" value="60S ACIDIC RIBOSOMAL PROTEIN P1"/>
    <property type="match status" value="1"/>
</dbReference>
<dbReference type="HAMAP" id="MF_01478">
    <property type="entry name" value="Ribosomal_L12_arch"/>
    <property type="match status" value="1"/>
</dbReference>
<keyword evidence="8" id="KW-1185">Reference proteome</keyword>
<dbReference type="AlphaFoldDB" id="A0AA38FYM5"/>
<comment type="subunit">
    <text evidence="3">P1 and P2 exist as dimers at the large ribosomal subunit.</text>
</comment>
<dbReference type="FunFam" id="1.10.10.1410:FF:000002">
    <property type="entry name" value="60S acidic ribosomal protein P2"/>
    <property type="match status" value="1"/>
</dbReference>
<comment type="function">
    <text evidence="1">Plays an important role in the elongation step of protein synthesis.</text>
</comment>
<evidence type="ECO:0000256" key="5">
    <source>
        <dbReference type="ARBA" id="ARBA00023274"/>
    </source>
</evidence>
<comment type="similarity">
    <text evidence="2">Belongs to the eukaryotic ribosomal protein P1/P2 family.</text>
</comment>
<dbReference type="CDD" id="cd05831">
    <property type="entry name" value="Ribosomal_P1"/>
    <property type="match status" value="1"/>
</dbReference>
<proteinExistence type="inferred from homology"/>
<dbReference type="Pfam" id="PF00428">
    <property type="entry name" value="Ribosomal_60s"/>
    <property type="match status" value="1"/>
</dbReference>
<evidence type="ECO:0000256" key="1">
    <source>
        <dbReference type="ARBA" id="ARBA00003362"/>
    </source>
</evidence>
<dbReference type="OMA" id="EPYLHET"/>
<organism evidence="7 8">
    <name type="scientific">Taxus chinensis</name>
    <name type="common">Chinese yew</name>
    <name type="synonym">Taxus wallichiana var. chinensis</name>
    <dbReference type="NCBI Taxonomy" id="29808"/>
    <lineage>
        <taxon>Eukaryota</taxon>
        <taxon>Viridiplantae</taxon>
        <taxon>Streptophyta</taxon>
        <taxon>Embryophyta</taxon>
        <taxon>Tracheophyta</taxon>
        <taxon>Spermatophyta</taxon>
        <taxon>Pinopsida</taxon>
        <taxon>Pinidae</taxon>
        <taxon>Conifers II</taxon>
        <taxon>Cupressales</taxon>
        <taxon>Taxaceae</taxon>
        <taxon>Taxus</taxon>
    </lineage>
</organism>
<evidence type="ECO:0008006" key="9">
    <source>
        <dbReference type="Google" id="ProtNLM"/>
    </source>
</evidence>
<dbReference type="Gene3D" id="1.10.10.1410">
    <property type="match status" value="1"/>
</dbReference>
<evidence type="ECO:0000256" key="2">
    <source>
        <dbReference type="ARBA" id="ARBA00005436"/>
    </source>
</evidence>
<dbReference type="EMBL" id="JAHRHJ020000006">
    <property type="protein sequence ID" value="KAH9313261.1"/>
    <property type="molecule type" value="Genomic_DNA"/>
</dbReference>
<dbReference type="Proteomes" id="UP000824469">
    <property type="component" value="Unassembled WGS sequence"/>
</dbReference>
<gene>
    <name evidence="7" type="ORF">KI387_028296</name>
</gene>
<dbReference type="GO" id="GO:0022625">
    <property type="term" value="C:cytosolic large ribosomal subunit"/>
    <property type="evidence" value="ECO:0007669"/>
    <property type="project" value="TreeGrafter"/>
</dbReference>
<comment type="caution">
    <text evidence="7">The sequence shown here is derived from an EMBL/GenBank/DDBJ whole genome shotgun (WGS) entry which is preliminary data.</text>
</comment>
<evidence type="ECO:0000313" key="7">
    <source>
        <dbReference type="EMBL" id="KAH9313261.1"/>
    </source>
</evidence>
<accession>A0AA38FYM5</accession>
<sequence>AEKITTLVKAANVKIESYWPGLFAKLLEKRSVEDLILSVGSGGGGAVAAVAAAPSSGGGAVSAAPPPEEKKEEPKEESDDDMGFSLFD</sequence>
<protein>
    <recommendedName>
        <fullName evidence="9">60S acidic ribosomal protein P1</fullName>
    </recommendedName>
</protein>
<evidence type="ECO:0000256" key="3">
    <source>
        <dbReference type="ARBA" id="ARBA00011266"/>
    </source>
</evidence>
<evidence type="ECO:0000256" key="4">
    <source>
        <dbReference type="ARBA" id="ARBA00022980"/>
    </source>
</evidence>
<evidence type="ECO:0000256" key="6">
    <source>
        <dbReference type="SAM" id="MobiDB-lite"/>
    </source>
</evidence>